<gene>
    <name evidence="1" type="ORF">BSZ32_14910</name>
</gene>
<evidence type="ECO:0008006" key="3">
    <source>
        <dbReference type="Google" id="ProtNLM"/>
    </source>
</evidence>
<reference evidence="1 2" key="1">
    <citation type="submission" date="2016-12" db="EMBL/GenBank/DDBJ databases">
        <title>Study of bacterial adaptation to deep sea.</title>
        <authorList>
            <person name="Song J."/>
            <person name="Yoshizawa S."/>
            <person name="Kogure K."/>
        </authorList>
    </citation>
    <scope>NUCLEOTIDE SEQUENCE [LARGE SCALE GENOMIC DNA]</scope>
    <source>
        <strain evidence="1 2">SAORIC-165</strain>
    </source>
</reference>
<accession>A0A2S7U5P8</accession>
<evidence type="ECO:0000313" key="2">
    <source>
        <dbReference type="Proteomes" id="UP000239907"/>
    </source>
</evidence>
<dbReference type="AlphaFoldDB" id="A0A2S7U5P8"/>
<comment type="caution">
    <text evidence="1">The sequence shown here is derived from an EMBL/GenBank/DDBJ whole genome shotgun (WGS) entry which is preliminary data.</text>
</comment>
<sequence>MLSAIQLLSHSFSKIELNATDAENPDGELNGSHVLSTQKSESEEHVWLAKLSVEFHNADETNPAPYKGSFEIIGRFQLHPEFPAESSEKMIAMNTGAILYGAVREMIISLTSRSLHGSVQIPTIDARSFIPKEDKPSE</sequence>
<dbReference type="Proteomes" id="UP000239907">
    <property type="component" value="Unassembled WGS sequence"/>
</dbReference>
<dbReference type="SUPFAM" id="SSF54611">
    <property type="entry name" value="SecB-like"/>
    <property type="match status" value="1"/>
</dbReference>
<evidence type="ECO:0000313" key="1">
    <source>
        <dbReference type="EMBL" id="PQJ29652.1"/>
    </source>
</evidence>
<dbReference type="OrthoDB" id="5465329at2"/>
<name>A0A2S7U5P8_9BACT</name>
<keyword evidence="2" id="KW-1185">Reference proteome</keyword>
<dbReference type="EMBL" id="MQWA01000001">
    <property type="protein sequence ID" value="PQJ29652.1"/>
    <property type="molecule type" value="Genomic_DNA"/>
</dbReference>
<dbReference type="RefSeq" id="WP_105044160.1">
    <property type="nucleotide sequence ID" value="NZ_MQWA01000001.1"/>
</dbReference>
<protein>
    <recommendedName>
        <fullName evidence="3">Preprotein translocase subunit SecB</fullName>
    </recommendedName>
</protein>
<proteinExistence type="predicted"/>
<dbReference type="Gene3D" id="3.10.420.10">
    <property type="entry name" value="SecB-like"/>
    <property type="match status" value="1"/>
</dbReference>
<dbReference type="InterPro" id="IPR035958">
    <property type="entry name" value="SecB-like_sf"/>
</dbReference>
<organism evidence="1 2">
    <name type="scientific">Rubritalea profundi</name>
    <dbReference type="NCBI Taxonomy" id="1658618"/>
    <lineage>
        <taxon>Bacteria</taxon>
        <taxon>Pseudomonadati</taxon>
        <taxon>Verrucomicrobiota</taxon>
        <taxon>Verrucomicrobiia</taxon>
        <taxon>Verrucomicrobiales</taxon>
        <taxon>Rubritaleaceae</taxon>
        <taxon>Rubritalea</taxon>
    </lineage>
</organism>